<evidence type="ECO:0000313" key="2">
    <source>
        <dbReference type="EMBL" id="EFE27562.1"/>
    </source>
</evidence>
<organism evidence="2 3">
    <name type="scientific">Filifactor alocis (strain ATCC 35896 / CCUG 47790 / D40 B5)</name>
    <name type="common">Fusobacterium alocis</name>
    <dbReference type="NCBI Taxonomy" id="546269"/>
    <lineage>
        <taxon>Bacteria</taxon>
        <taxon>Bacillati</taxon>
        <taxon>Bacillota</taxon>
        <taxon>Clostridia</taxon>
        <taxon>Peptostreptococcales</taxon>
        <taxon>Filifactoraceae</taxon>
        <taxon>Filifactor</taxon>
    </lineage>
</organism>
<dbReference type="eggNOG" id="COG1670">
    <property type="taxonomic scope" value="Bacteria"/>
</dbReference>
<dbReference type="Gene3D" id="3.40.630.30">
    <property type="match status" value="1"/>
</dbReference>
<dbReference type="Proteomes" id="UP000007468">
    <property type="component" value="Chromosome"/>
</dbReference>
<proteinExistence type="predicted"/>
<accession>D6GU45</accession>
<evidence type="ECO:0000259" key="1">
    <source>
        <dbReference type="PROSITE" id="PS51186"/>
    </source>
</evidence>
<dbReference type="AlphaFoldDB" id="D6GU45"/>
<reference evidence="3" key="1">
    <citation type="submission" date="2010-12" db="EMBL/GenBank/DDBJ databases">
        <title>The genome sequence of Filifactor alocis strain ATCC 35896.</title>
        <authorList>
            <consortium name="The Broad Institute Genome Sequencing Platform"/>
            <person name="Ward D."/>
            <person name="Earl A."/>
            <person name="Feldgarden M."/>
            <person name="Young S.K."/>
            <person name="Gargeya S."/>
            <person name="Zeng Q."/>
            <person name="Alvarado L."/>
            <person name="Berlin A."/>
            <person name="Bochicchio J."/>
            <person name="Chapman S.B."/>
            <person name="Chen Z."/>
            <person name="Freedman E."/>
            <person name="Gellesch M."/>
            <person name="Goldberg J."/>
            <person name="Griggs A."/>
            <person name="Gujja S."/>
            <person name="Heilman E."/>
            <person name="Heiman D."/>
            <person name="Howarth C."/>
            <person name="Mehta T."/>
            <person name="Neiman D."/>
            <person name="Pearson M."/>
            <person name="Roberts A."/>
            <person name="Saif S."/>
            <person name="Shea T."/>
            <person name="Shenoy N."/>
            <person name="Sisk P."/>
            <person name="Stolte C."/>
            <person name="Sykes S."/>
            <person name="White J."/>
            <person name="Yandava C."/>
            <person name="Izard J."/>
            <person name="Blanton J.M."/>
            <person name="Baranova O.V."/>
            <person name="Tanner A.C."/>
            <person name="Dewhirst F.E."/>
            <person name="Haas B."/>
            <person name="Nusbaum C."/>
            <person name="Birren B."/>
        </authorList>
    </citation>
    <scope>NUCLEOTIDE SEQUENCE [LARGE SCALE GENOMIC DNA]</scope>
    <source>
        <strain evidence="3">ATCC 35896 / CCUG 47790 / D40 B5</strain>
    </source>
</reference>
<dbReference type="InterPro" id="IPR000182">
    <property type="entry name" value="GNAT_dom"/>
</dbReference>
<dbReference type="OrthoDB" id="9795206at2"/>
<dbReference type="RefSeq" id="WP_014262314.1">
    <property type="nucleotide sequence ID" value="NC_016630.1"/>
</dbReference>
<dbReference type="InterPro" id="IPR016181">
    <property type="entry name" value="Acyl_CoA_acyltransferase"/>
</dbReference>
<name>D6GU45_FILAD</name>
<dbReference type="GO" id="GO:0016747">
    <property type="term" value="F:acyltransferase activity, transferring groups other than amino-acyl groups"/>
    <property type="evidence" value="ECO:0007669"/>
    <property type="project" value="InterPro"/>
</dbReference>
<gene>
    <name evidence="2" type="ordered locus">HMPREF0389_01635</name>
</gene>
<dbReference type="EMBL" id="CP002390">
    <property type="protein sequence ID" value="EFE27562.1"/>
    <property type="molecule type" value="Genomic_DNA"/>
</dbReference>
<dbReference type="SUPFAM" id="SSF55729">
    <property type="entry name" value="Acyl-CoA N-acyltransferases (Nat)"/>
    <property type="match status" value="1"/>
</dbReference>
<dbReference type="KEGG" id="faa:HMPREF0389_01635"/>
<dbReference type="PROSITE" id="PS51186">
    <property type="entry name" value="GNAT"/>
    <property type="match status" value="1"/>
</dbReference>
<protein>
    <submittedName>
        <fullName evidence="2">Acetyltransferase, GNAT family</fullName>
    </submittedName>
</protein>
<dbReference type="PANTHER" id="PTHR43415">
    <property type="entry name" value="SPERMIDINE N(1)-ACETYLTRANSFERASE"/>
    <property type="match status" value="1"/>
</dbReference>
<dbReference type="PANTHER" id="PTHR43415:SF3">
    <property type="entry name" value="GNAT-FAMILY ACETYLTRANSFERASE"/>
    <property type="match status" value="1"/>
</dbReference>
<evidence type="ECO:0000313" key="3">
    <source>
        <dbReference type="Proteomes" id="UP000007468"/>
    </source>
</evidence>
<dbReference type="Pfam" id="PF13302">
    <property type="entry name" value="Acetyltransf_3"/>
    <property type="match status" value="1"/>
</dbReference>
<keyword evidence="3" id="KW-1185">Reference proteome</keyword>
<dbReference type="CDD" id="cd04301">
    <property type="entry name" value="NAT_SF"/>
    <property type="match status" value="1"/>
</dbReference>
<sequence>MVLFGKYVKLSPMQLEDVEKMISWERHEDILFADYNFPPWSAKEQKKWFLSKTSGTKQCFSIFDREGVLIGYISLRKVNPLLKTGEIGILLRPSAIGKKYGRDALRTFLKWATESEKFRKLKLTVARYNDRAIACYQSVGFVLKRKFFDYCYNDQIVPFEIEGWEKIAPYFKYSGSHLFVQYYEMQIHRDNIRYGA</sequence>
<feature type="domain" description="N-acetyltransferase" evidence="1">
    <location>
        <begin position="8"/>
        <end position="162"/>
    </location>
</feature>
<dbReference type="STRING" id="546269.HMPREF0389_01635"/>